<protein>
    <recommendedName>
        <fullName evidence="5">HTH lysR-type domain-containing protein</fullName>
    </recommendedName>
</protein>
<keyword evidence="2" id="KW-0805">Transcription regulation</keyword>
<dbReference type="PANTHER" id="PTHR30579:SF3">
    <property type="entry name" value="TRANSCRIPTIONAL REGULATORY PROTEIN"/>
    <property type="match status" value="1"/>
</dbReference>
<keyword evidence="7" id="KW-1185">Reference proteome</keyword>
<keyword evidence="4" id="KW-0804">Transcription</keyword>
<dbReference type="Gene3D" id="3.40.190.290">
    <property type="match status" value="1"/>
</dbReference>
<dbReference type="GO" id="GO:0003700">
    <property type="term" value="F:DNA-binding transcription factor activity"/>
    <property type="evidence" value="ECO:0007669"/>
    <property type="project" value="InterPro"/>
</dbReference>
<name>A0A251ZUZ2_9PROT</name>
<evidence type="ECO:0000256" key="1">
    <source>
        <dbReference type="ARBA" id="ARBA00009437"/>
    </source>
</evidence>
<dbReference type="RefSeq" id="WP_086632220.1">
    <property type="nucleotide sequence ID" value="NZ_JOPB01000006.1"/>
</dbReference>
<dbReference type="Gene3D" id="1.10.10.10">
    <property type="entry name" value="Winged helix-like DNA-binding domain superfamily/Winged helix DNA-binding domain"/>
    <property type="match status" value="1"/>
</dbReference>
<evidence type="ECO:0000313" key="6">
    <source>
        <dbReference type="EMBL" id="OUI78480.1"/>
    </source>
</evidence>
<evidence type="ECO:0000256" key="3">
    <source>
        <dbReference type="ARBA" id="ARBA00023125"/>
    </source>
</evidence>
<organism evidence="6 7">
    <name type="scientific">Commensalibacter intestini</name>
    <dbReference type="NCBI Taxonomy" id="479936"/>
    <lineage>
        <taxon>Bacteria</taxon>
        <taxon>Pseudomonadati</taxon>
        <taxon>Pseudomonadota</taxon>
        <taxon>Alphaproteobacteria</taxon>
        <taxon>Acetobacterales</taxon>
        <taxon>Acetobacteraceae</taxon>
    </lineage>
</organism>
<evidence type="ECO:0000256" key="4">
    <source>
        <dbReference type="ARBA" id="ARBA00023163"/>
    </source>
</evidence>
<dbReference type="InterPro" id="IPR000847">
    <property type="entry name" value="LysR_HTH_N"/>
</dbReference>
<dbReference type="InterPro" id="IPR036390">
    <property type="entry name" value="WH_DNA-bd_sf"/>
</dbReference>
<dbReference type="GO" id="GO:0003677">
    <property type="term" value="F:DNA binding"/>
    <property type="evidence" value="ECO:0007669"/>
    <property type="project" value="UniProtKB-KW"/>
</dbReference>
<reference evidence="7" key="1">
    <citation type="submission" date="2014-06" db="EMBL/GenBank/DDBJ databases">
        <authorList>
            <person name="Winans N.J."/>
            <person name="Newell P.D."/>
            <person name="Douglas A.E."/>
        </authorList>
    </citation>
    <scope>NUCLEOTIDE SEQUENCE [LARGE SCALE GENOMIC DNA]</scope>
    <source>
        <strain evidence="7">DmL_052</strain>
    </source>
</reference>
<dbReference type="SUPFAM" id="SSF53850">
    <property type="entry name" value="Periplasmic binding protein-like II"/>
    <property type="match status" value="1"/>
</dbReference>
<dbReference type="InterPro" id="IPR036388">
    <property type="entry name" value="WH-like_DNA-bd_sf"/>
</dbReference>
<dbReference type="Proteomes" id="UP000194946">
    <property type="component" value="Unassembled WGS sequence"/>
</dbReference>
<evidence type="ECO:0000313" key="7">
    <source>
        <dbReference type="Proteomes" id="UP000194946"/>
    </source>
</evidence>
<sequence>MKHMNWDNLRVLVIVARSKTLRRAAQKTGISPATLSRRIDDLEQELGVKLIERVQAGCIPTAAGDKIITWAKEMEEIAFEIERTVDQQELHAVEGTVRINADELISYFLTSRFENFHKLYPKVEIEIITSHRAYSLTRLEADIGIRTFRPEQGDLTIQKIGKLSYGLYCAPNYYQRHKEHIDRQEWNKLGFVGFDEARSHFETEKWLRNLPKAPIPWLRCSYALGIFDGISHGNGLGVLDTFVGTEFPDLLYPVIPHIPELDQDIWTSVHSGLRSSARIKAVRNYINELFTRQ</sequence>
<gene>
    <name evidence="6" type="ORF">HK18_08145</name>
</gene>
<dbReference type="PANTHER" id="PTHR30579">
    <property type="entry name" value="TRANSCRIPTIONAL REGULATOR"/>
    <property type="match status" value="1"/>
</dbReference>
<dbReference type="CDD" id="cd05466">
    <property type="entry name" value="PBP2_LTTR_substrate"/>
    <property type="match status" value="1"/>
</dbReference>
<dbReference type="InterPro" id="IPR050176">
    <property type="entry name" value="LTTR"/>
</dbReference>
<comment type="caution">
    <text evidence="6">The sequence shown here is derived from an EMBL/GenBank/DDBJ whole genome shotgun (WGS) entry which is preliminary data.</text>
</comment>
<keyword evidence="3" id="KW-0238">DNA-binding</keyword>
<dbReference type="AlphaFoldDB" id="A0A251ZUZ2"/>
<dbReference type="Pfam" id="PF03466">
    <property type="entry name" value="LysR_substrate"/>
    <property type="match status" value="1"/>
</dbReference>
<evidence type="ECO:0000259" key="5">
    <source>
        <dbReference type="PROSITE" id="PS50931"/>
    </source>
</evidence>
<dbReference type="PROSITE" id="PS50931">
    <property type="entry name" value="HTH_LYSR"/>
    <property type="match status" value="1"/>
</dbReference>
<feature type="domain" description="HTH lysR-type" evidence="5">
    <location>
        <begin position="4"/>
        <end position="61"/>
    </location>
</feature>
<dbReference type="EMBL" id="JOPB01000006">
    <property type="protein sequence ID" value="OUI78480.1"/>
    <property type="molecule type" value="Genomic_DNA"/>
</dbReference>
<evidence type="ECO:0000256" key="2">
    <source>
        <dbReference type="ARBA" id="ARBA00023015"/>
    </source>
</evidence>
<dbReference type="Pfam" id="PF00126">
    <property type="entry name" value="HTH_1"/>
    <property type="match status" value="1"/>
</dbReference>
<comment type="similarity">
    <text evidence="1">Belongs to the LysR transcriptional regulatory family.</text>
</comment>
<proteinExistence type="inferred from homology"/>
<dbReference type="InterPro" id="IPR005119">
    <property type="entry name" value="LysR_subst-bd"/>
</dbReference>
<accession>A0A251ZUZ2</accession>
<dbReference type="SUPFAM" id="SSF46785">
    <property type="entry name" value="Winged helix' DNA-binding domain"/>
    <property type="match status" value="1"/>
</dbReference>